<keyword evidence="4 5" id="KW-0472">Membrane</keyword>
<dbReference type="GO" id="GO:0005886">
    <property type="term" value="C:plasma membrane"/>
    <property type="evidence" value="ECO:0007669"/>
    <property type="project" value="InterPro"/>
</dbReference>
<sequence>MMKVQWQVIVGIIVAILIIVFGTTNMGTVDVQLMFWTVQWPLIIVILGSVVAGALLVICFNYYRTRKKRKLATGGQQKISKSQK</sequence>
<dbReference type="RefSeq" id="WP_185375075.1">
    <property type="nucleotide sequence ID" value="NZ_JAARNB010000002.1"/>
</dbReference>
<feature type="transmembrane region" description="Helical" evidence="5">
    <location>
        <begin position="40"/>
        <end position="63"/>
    </location>
</feature>
<dbReference type="AlphaFoldDB" id="A0A7X0WGI1"/>
<dbReference type="Pfam" id="PF06305">
    <property type="entry name" value="LapA_dom"/>
    <property type="match status" value="1"/>
</dbReference>
<evidence type="ECO:0000313" key="7">
    <source>
        <dbReference type="EMBL" id="MBC1333403.1"/>
    </source>
</evidence>
<keyword evidence="3 5" id="KW-1133">Transmembrane helix</keyword>
<dbReference type="InterPro" id="IPR010445">
    <property type="entry name" value="LapA_dom"/>
</dbReference>
<feature type="domain" description="Lipopolysaccharide assembly protein A" evidence="6">
    <location>
        <begin position="25"/>
        <end position="83"/>
    </location>
</feature>
<dbReference type="Proteomes" id="UP000532866">
    <property type="component" value="Unassembled WGS sequence"/>
</dbReference>
<keyword evidence="2 5" id="KW-0812">Transmembrane</keyword>
<evidence type="ECO:0000256" key="5">
    <source>
        <dbReference type="SAM" id="Phobius"/>
    </source>
</evidence>
<keyword evidence="1" id="KW-1003">Cell membrane</keyword>
<dbReference type="EMBL" id="JAAROL010000009">
    <property type="protein sequence ID" value="MBC1333403.1"/>
    <property type="molecule type" value="Genomic_DNA"/>
</dbReference>
<accession>A0A7X0WGI1</accession>
<gene>
    <name evidence="7" type="ORF">HB759_15765</name>
</gene>
<comment type="caution">
    <text evidence="7">The sequence shown here is derived from an EMBL/GenBank/DDBJ whole genome shotgun (WGS) entry which is preliminary data.</text>
</comment>
<evidence type="ECO:0000313" key="8">
    <source>
        <dbReference type="Proteomes" id="UP000532866"/>
    </source>
</evidence>
<proteinExistence type="predicted"/>
<organism evidence="7 8">
    <name type="scientific">Listeria booriae</name>
    <dbReference type="NCBI Taxonomy" id="1552123"/>
    <lineage>
        <taxon>Bacteria</taxon>
        <taxon>Bacillati</taxon>
        <taxon>Bacillota</taxon>
        <taxon>Bacilli</taxon>
        <taxon>Bacillales</taxon>
        <taxon>Listeriaceae</taxon>
        <taxon>Listeria</taxon>
    </lineage>
</organism>
<evidence type="ECO:0000256" key="3">
    <source>
        <dbReference type="ARBA" id="ARBA00022989"/>
    </source>
</evidence>
<evidence type="ECO:0000259" key="6">
    <source>
        <dbReference type="Pfam" id="PF06305"/>
    </source>
</evidence>
<feature type="transmembrane region" description="Helical" evidence="5">
    <location>
        <begin position="7"/>
        <end position="28"/>
    </location>
</feature>
<evidence type="ECO:0000256" key="4">
    <source>
        <dbReference type="ARBA" id="ARBA00023136"/>
    </source>
</evidence>
<evidence type="ECO:0000256" key="1">
    <source>
        <dbReference type="ARBA" id="ARBA00022475"/>
    </source>
</evidence>
<evidence type="ECO:0000256" key="2">
    <source>
        <dbReference type="ARBA" id="ARBA00022692"/>
    </source>
</evidence>
<protein>
    <submittedName>
        <fullName evidence="7">DUF1049 domain-containing protein</fullName>
    </submittedName>
</protein>
<reference evidence="7 8" key="1">
    <citation type="submission" date="2020-03" db="EMBL/GenBank/DDBJ databases">
        <title>Soil Listeria distribution.</title>
        <authorList>
            <person name="Liao J."/>
            <person name="Wiedmann M."/>
        </authorList>
    </citation>
    <scope>NUCLEOTIDE SEQUENCE [LARGE SCALE GENOMIC DNA]</scope>
    <source>
        <strain evidence="7 8">FSL L7-1833</strain>
    </source>
</reference>
<dbReference type="PANTHER" id="PTHR41335:SF1">
    <property type="entry name" value="MEMBRANE PROTEIN"/>
    <property type="match status" value="1"/>
</dbReference>
<dbReference type="PANTHER" id="PTHR41335">
    <property type="entry name" value="MEMBRANE PROTEIN-RELATED"/>
    <property type="match status" value="1"/>
</dbReference>
<name>A0A7X0WGI1_9LIST</name>